<proteinExistence type="predicted"/>
<name>A0A383DFD5_9ZZZZ</name>
<dbReference type="AlphaFoldDB" id="A0A383DFD5"/>
<dbReference type="EMBL" id="UINC01216770">
    <property type="protein sequence ID" value="SVE43044.1"/>
    <property type="molecule type" value="Genomic_DNA"/>
</dbReference>
<gene>
    <name evidence="1" type="ORF">METZ01_LOCUS495898</name>
</gene>
<protein>
    <submittedName>
        <fullName evidence="1">Uncharacterized protein</fullName>
    </submittedName>
</protein>
<accession>A0A383DFD5</accession>
<organism evidence="1">
    <name type="scientific">marine metagenome</name>
    <dbReference type="NCBI Taxonomy" id="408172"/>
    <lineage>
        <taxon>unclassified sequences</taxon>
        <taxon>metagenomes</taxon>
        <taxon>ecological metagenomes</taxon>
    </lineage>
</organism>
<sequence>MIYLQIHGSKGLTVTDDLNIQDRYDAGYSDVD</sequence>
<reference evidence="1" key="1">
    <citation type="submission" date="2018-05" db="EMBL/GenBank/DDBJ databases">
        <authorList>
            <person name="Lanie J.A."/>
            <person name="Ng W.-L."/>
            <person name="Kazmierczak K.M."/>
            <person name="Andrzejewski T.M."/>
            <person name="Davidsen T.M."/>
            <person name="Wayne K.J."/>
            <person name="Tettelin H."/>
            <person name="Glass J.I."/>
            <person name="Rusch D."/>
            <person name="Podicherti R."/>
            <person name="Tsui H.-C.T."/>
            <person name="Winkler M.E."/>
        </authorList>
    </citation>
    <scope>NUCLEOTIDE SEQUENCE</scope>
</reference>
<evidence type="ECO:0000313" key="1">
    <source>
        <dbReference type="EMBL" id="SVE43044.1"/>
    </source>
</evidence>